<dbReference type="RefSeq" id="WP_128693050.1">
    <property type="nucleotide sequence ID" value="NZ_LHQS01000001.1"/>
</dbReference>
<organism evidence="6 7">
    <name type="scientific">Methanoculleus taiwanensis</name>
    <dbReference type="NCBI Taxonomy" id="1550565"/>
    <lineage>
        <taxon>Archaea</taxon>
        <taxon>Methanobacteriati</taxon>
        <taxon>Methanobacteriota</taxon>
        <taxon>Stenosarchaea group</taxon>
        <taxon>Methanomicrobia</taxon>
        <taxon>Methanomicrobiales</taxon>
        <taxon>Methanomicrobiaceae</taxon>
        <taxon>Methanoculleus</taxon>
    </lineage>
</organism>
<dbReference type="NCBIfam" id="NF003303">
    <property type="entry name" value="PRK04306.1"/>
    <property type="match status" value="1"/>
</dbReference>
<dbReference type="GO" id="GO:1990904">
    <property type="term" value="C:ribonucleoprotein complex"/>
    <property type="evidence" value="ECO:0007669"/>
    <property type="project" value="UniProtKB-KW"/>
</dbReference>
<keyword evidence="2 5" id="KW-0689">Ribosomal protein</keyword>
<reference evidence="6 7" key="1">
    <citation type="journal article" date="2015" name="Int. J. Syst. Evol. Microbiol.">
        <title>Methanoculleus taiwanensis sp. nov., a methanogen isolated from deep marine sediment at the deformation front area near Taiwan.</title>
        <authorList>
            <person name="Weng C.Y."/>
            <person name="Chen S.C."/>
            <person name="Lai M.C."/>
            <person name="Wu S.Y."/>
            <person name="Lin S."/>
            <person name="Yang T.F."/>
            <person name="Chen P.C."/>
        </authorList>
    </citation>
    <scope>NUCLEOTIDE SEQUENCE [LARGE SCALE GENOMIC DNA]</scope>
    <source>
        <strain evidence="6 7">CYW4</strain>
    </source>
</reference>
<evidence type="ECO:0000313" key="6">
    <source>
        <dbReference type="EMBL" id="RXE57263.1"/>
    </source>
</evidence>
<dbReference type="Gene3D" id="2.30.30.70">
    <property type="entry name" value="Ribosomal protein L21"/>
    <property type="match status" value="1"/>
</dbReference>
<protein>
    <recommendedName>
        <fullName evidence="4 5">Large ribosomal subunit protein eL21</fullName>
    </recommendedName>
</protein>
<dbReference type="EMBL" id="LHQS01000001">
    <property type="protein sequence ID" value="RXE57263.1"/>
    <property type="molecule type" value="Genomic_DNA"/>
</dbReference>
<proteinExistence type="inferred from homology"/>
<dbReference type="SUPFAM" id="SSF50104">
    <property type="entry name" value="Translation proteins SH3-like domain"/>
    <property type="match status" value="1"/>
</dbReference>
<comment type="caution">
    <text evidence="6">The sequence shown here is derived from an EMBL/GenBank/DDBJ whole genome shotgun (WGS) entry which is preliminary data.</text>
</comment>
<evidence type="ECO:0000256" key="4">
    <source>
        <dbReference type="ARBA" id="ARBA00035219"/>
    </source>
</evidence>
<comment type="similarity">
    <text evidence="1 5">Belongs to the eukaryotic ribosomal protein eL21 family.</text>
</comment>
<dbReference type="InterPro" id="IPR036948">
    <property type="entry name" value="Ribosomal_eL21_sf"/>
</dbReference>
<dbReference type="Pfam" id="PF01157">
    <property type="entry name" value="Ribosomal_L21e"/>
    <property type="match status" value="1"/>
</dbReference>
<accession>A0A498H378</accession>
<dbReference type="InterPro" id="IPR022856">
    <property type="entry name" value="Ribosomal_eL21_arc"/>
</dbReference>
<gene>
    <name evidence="5" type="primary">rpl21e</name>
    <name evidence="6" type="ORF">ABH15_03940</name>
</gene>
<dbReference type="OrthoDB" id="6295at2157"/>
<sequence>MALHNGPRKKTRYKFKKDLRKRGLPPVTSVIQNFDVGQKVHIVIEPSVQKGMPHRRFHGRTGTVVGQRGRAWVLEIRDGNSTKVVIARPQHLKAQTV</sequence>
<dbReference type="PANTHER" id="PTHR20981">
    <property type="entry name" value="60S RIBOSOMAL PROTEIN L21"/>
    <property type="match status" value="1"/>
</dbReference>
<dbReference type="InterPro" id="IPR018259">
    <property type="entry name" value="Ribosomal_eL21_CS"/>
</dbReference>
<name>A0A498H378_9EURY</name>
<evidence type="ECO:0000313" key="7">
    <source>
        <dbReference type="Proteomes" id="UP000290932"/>
    </source>
</evidence>
<dbReference type="PROSITE" id="PS01171">
    <property type="entry name" value="RIBOSOMAL_L21E"/>
    <property type="match status" value="1"/>
</dbReference>
<evidence type="ECO:0000256" key="3">
    <source>
        <dbReference type="ARBA" id="ARBA00023274"/>
    </source>
</evidence>
<keyword evidence="7" id="KW-1185">Reference proteome</keyword>
<dbReference type="InterPro" id="IPR008991">
    <property type="entry name" value="Translation_prot_SH3-like_sf"/>
</dbReference>
<dbReference type="InterPro" id="IPR001147">
    <property type="entry name" value="Ribosomal_eL21"/>
</dbReference>
<keyword evidence="3 5" id="KW-0687">Ribonucleoprotein</keyword>
<evidence type="ECO:0000256" key="2">
    <source>
        <dbReference type="ARBA" id="ARBA00022980"/>
    </source>
</evidence>
<dbReference type="GO" id="GO:0005840">
    <property type="term" value="C:ribosome"/>
    <property type="evidence" value="ECO:0007669"/>
    <property type="project" value="UniProtKB-KW"/>
</dbReference>
<evidence type="ECO:0000256" key="1">
    <source>
        <dbReference type="ARBA" id="ARBA00008427"/>
    </source>
</evidence>
<dbReference type="Proteomes" id="UP000290932">
    <property type="component" value="Unassembled WGS sequence"/>
</dbReference>
<evidence type="ECO:0000256" key="5">
    <source>
        <dbReference type="HAMAP-Rule" id="MF_00369"/>
    </source>
</evidence>
<dbReference type="GO" id="GO:0003735">
    <property type="term" value="F:structural constituent of ribosome"/>
    <property type="evidence" value="ECO:0007669"/>
    <property type="project" value="InterPro"/>
</dbReference>
<dbReference type="HAMAP" id="MF_00369">
    <property type="entry name" value="Ribosomal_eL21"/>
    <property type="match status" value="1"/>
</dbReference>
<dbReference type="GO" id="GO:0006412">
    <property type="term" value="P:translation"/>
    <property type="evidence" value="ECO:0007669"/>
    <property type="project" value="UniProtKB-UniRule"/>
</dbReference>
<dbReference type="FunFam" id="2.30.30.70:FF:000001">
    <property type="entry name" value="60S ribosomal protein L21"/>
    <property type="match status" value="1"/>
</dbReference>
<dbReference type="AlphaFoldDB" id="A0A498H378"/>